<feature type="non-terminal residue" evidence="2">
    <location>
        <position position="1"/>
    </location>
</feature>
<accession>A0AAV5VJE3</accession>
<sequence length="381" mass="43470">SDWHDNSNLSIDLHVFLPSSPFQSIMFLPRLPSSSKILRIFTPLLSILLILIIITRLGLFGRYSNESELIMVQAIIGLDTTTTNKNLRNARTLEYDLGAIFRDRYVESKFIDERYKPKELNIISHGSPSILSFSSQFISSLFISSPDGFPIPPVIHSPSPNIQLPSSCCPLLDSLNSSSPSPPFENYDGKMENVPVEVQEAFLNGTLIPTRHPICSIENSKQIFSWWLAQSKESMGPNAENIQFHKRLTASILKTLVERFRPMLHCHMKGKNCGKHVKFNLYFPNESLSLSLQSLLSIIDDDFYISLNDYSNSLILLELRRRPFGKPFIVIYKKSSLSSPLEEVKRVKFTKIRQKLEEFLTHFPLLCTQSNRDKDNSTQSQ</sequence>
<evidence type="ECO:0000313" key="3">
    <source>
        <dbReference type="Proteomes" id="UP001432322"/>
    </source>
</evidence>
<proteinExistence type="predicted"/>
<evidence type="ECO:0000256" key="1">
    <source>
        <dbReference type="SAM" id="Phobius"/>
    </source>
</evidence>
<keyword evidence="1" id="KW-0812">Transmembrane</keyword>
<dbReference type="Proteomes" id="UP001432322">
    <property type="component" value="Unassembled WGS sequence"/>
</dbReference>
<evidence type="ECO:0000313" key="2">
    <source>
        <dbReference type="EMBL" id="GMT19511.1"/>
    </source>
</evidence>
<dbReference type="Gene3D" id="3.40.50.1240">
    <property type="entry name" value="Phosphoglycerate mutase-like"/>
    <property type="match status" value="1"/>
</dbReference>
<dbReference type="AlphaFoldDB" id="A0AAV5VJE3"/>
<dbReference type="SUPFAM" id="SSF53254">
    <property type="entry name" value="Phosphoglycerate mutase-like"/>
    <property type="match status" value="1"/>
</dbReference>
<feature type="transmembrane region" description="Helical" evidence="1">
    <location>
        <begin position="37"/>
        <end position="59"/>
    </location>
</feature>
<name>A0AAV5VJE3_9BILA</name>
<reference evidence="2" key="1">
    <citation type="submission" date="2023-10" db="EMBL/GenBank/DDBJ databases">
        <title>Genome assembly of Pristionchus species.</title>
        <authorList>
            <person name="Yoshida K."/>
            <person name="Sommer R.J."/>
        </authorList>
    </citation>
    <scope>NUCLEOTIDE SEQUENCE</scope>
    <source>
        <strain evidence="2">RS5133</strain>
    </source>
</reference>
<keyword evidence="3" id="KW-1185">Reference proteome</keyword>
<keyword evidence="1" id="KW-1133">Transmembrane helix</keyword>
<organism evidence="2 3">
    <name type="scientific">Pristionchus fissidentatus</name>
    <dbReference type="NCBI Taxonomy" id="1538716"/>
    <lineage>
        <taxon>Eukaryota</taxon>
        <taxon>Metazoa</taxon>
        <taxon>Ecdysozoa</taxon>
        <taxon>Nematoda</taxon>
        <taxon>Chromadorea</taxon>
        <taxon>Rhabditida</taxon>
        <taxon>Rhabditina</taxon>
        <taxon>Diplogasteromorpha</taxon>
        <taxon>Diplogasteroidea</taxon>
        <taxon>Neodiplogasteridae</taxon>
        <taxon>Pristionchus</taxon>
    </lineage>
</organism>
<gene>
    <name evidence="2" type="ORF">PFISCL1PPCAC_10808</name>
</gene>
<dbReference type="InterPro" id="IPR029033">
    <property type="entry name" value="His_PPase_superfam"/>
</dbReference>
<dbReference type="EMBL" id="BTSY01000003">
    <property type="protein sequence ID" value="GMT19511.1"/>
    <property type="molecule type" value="Genomic_DNA"/>
</dbReference>
<dbReference type="GO" id="GO:0016791">
    <property type="term" value="F:phosphatase activity"/>
    <property type="evidence" value="ECO:0007669"/>
    <property type="project" value="UniProtKB-ARBA"/>
</dbReference>
<comment type="caution">
    <text evidence="2">The sequence shown here is derived from an EMBL/GenBank/DDBJ whole genome shotgun (WGS) entry which is preliminary data.</text>
</comment>
<protein>
    <submittedName>
        <fullName evidence="2">Uncharacterized protein</fullName>
    </submittedName>
</protein>
<keyword evidence="1" id="KW-0472">Membrane</keyword>